<dbReference type="Pfam" id="PF00990">
    <property type="entry name" value="GGDEF"/>
    <property type="match status" value="1"/>
</dbReference>
<dbReference type="InterPro" id="IPR050469">
    <property type="entry name" value="Diguanylate_Cyclase"/>
</dbReference>
<dbReference type="Gene3D" id="3.30.70.270">
    <property type="match status" value="1"/>
</dbReference>
<evidence type="ECO:0000256" key="7">
    <source>
        <dbReference type="ARBA" id="ARBA00034247"/>
    </source>
</evidence>
<dbReference type="CDD" id="cd18773">
    <property type="entry name" value="PDC1_HK_sensor"/>
    <property type="match status" value="1"/>
</dbReference>
<feature type="transmembrane region" description="Helical" evidence="8">
    <location>
        <begin position="291"/>
        <end position="308"/>
    </location>
</feature>
<dbReference type="RefSeq" id="WP_239797233.1">
    <property type="nucleotide sequence ID" value="NZ_OU912926.1"/>
</dbReference>
<evidence type="ECO:0000256" key="1">
    <source>
        <dbReference type="ARBA" id="ARBA00004651"/>
    </source>
</evidence>
<proteinExistence type="predicted"/>
<dbReference type="EC" id="2.7.7.65" evidence="2"/>
<dbReference type="Gene3D" id="6.10.340.10">
    <property type="match status" value="1"/>
</dbReference>
<dbReference type="Pfam" id="PF00672">
    <property type="entry name" value="HAMP"/>
    <property type="match status" value="1"/>
</dbReference>
<dbReference type="CDD" id="cd06225">
    <property type="entry name" value="HAMP"/>
    <property type="match status" value="1"/>
</dbReference>
<sequence length="547" mass="59733">MVLLKSIKSKIFVFAIIATLTPSLGLGLLSFRQNEAQISENVTRELRALASQASRELELWINKHIRAVRALSTSNAVIDGLSATAHPRAGKSNNTPQALTHYLRSVQSKLDTILELTVVDAAGQILASSAAAPSAVTLPQSWPENALTEGVVLVPPHWEKQRATATLSVAVPVLSYDNVLMGALVAVLDLRTAQPYLKSSTKSPPGEVLLLDQNGRELLSSRAISTTKLMSLDAAVLRQMLSQPGESMVFQGLMHREVIGLADIPAALPVTIVAEQDRADVYATWVDLRNLYLALVCILVLVVTAVAFRMGRSIVTPLQHLINAANSIASGNLDVRLPVTRNDEFGHLTRIFNQMADKLRHSHAEIVATNQAMQQQNQLLEKLSITDGLTGLYNRSKLDAILIDEMARFKRNLRPFAVLMMDIDYFKTLNDSHGHIAGDEVITAVANILSRSIRIVDYAARYGGDEFIIIMVETTADMALKTAERIRSQVNDMRYSANGQLVSVTVSIGVVQCQQSDDVTPTAVFSRADSALYEAKRAGRNRAHYAA</sequence>
<feature type="domain" description="GGDEF" evidence="10">
    <location>
        <begin position="414"/>
        <end position="547"/>
    </location>
</feature>
<evidence type="ECO:0000256" key="2">
    <source>
        <dbReference type="ARBA" id="ARBA00012528"/>
    </source>
</evidence>
<evidence type="ECO:0000256" key="5">
    <source>
        <dbReference type="ARBA" id="ARBA00022989"/>
    </source>
</evidence>
<accession>A0ABN8AP36</accession>
<reference evidence="11 12" key="1">
    <citation type="submission" date="2021-10" db="EMBL/GenBank/DDBJ databases">
        <authorList>
            <person name="Koch H."/>
        </authorList>
    </citation>
    <scope>NUCLEOTIDE SEQUENCE [LARGE SCALE GENOMIC DNA]</scope>
    <source>
        <strain evidence="11">6680</strain>
    </source>
</reference>
<dbReference type="InterPro" id="IPR033479">
    <property type="entry name" value="dCache_1"/>
</dbReference>
<dbReference type="Pfam" id="PF02743">
    <property type="entry name" value="dCache_1"/>
    <property type="match status" value="1"/>
</dbReference>
<evidence type="ECO:0000256" key="4">
    <source>
        <dbReference type="ARBA" id="ARBA00022692"/>
    </source>
</evidence>
<keyword evidence="4 8" id="KW-0812">Transmembrane</keyword>
<dbReference type="Gene3D" id="3.30.450.20">
    <property type="entry name" value="PAS domain"/>
    <property type="match status" value="1"/>
</dbReference>
<keyword evidence="5 8" id="KW-1133">Transmembrane helix</keyword>
<dbReference type="InterPro" id="IPR043128">
    <property type="entry name" value="Rev_trsase/Diguanyl_cyclase"/>
</dbReference>
<evidence type="ECO:0000313" key="12">
    <source>
        <dbReference type="Proteomes" id="UP000839052"/>
    </source>
</evidence>
<dbReference type="InterPro" id="IPR029787">
    <property type="entry name" value="Nucleotide_cyclase"/>
</dbReference>
<dbReference type="SUPFAM" id="SSF55073">
    <property type="entry name" value="Nucleotide cyclase"/>
    <property type="match status" value="1"/>
</dbReference>
<protein>
    <recommendedName>
        <fullName evidence="2">diguanylate cyclase</fullName>
        <ecNumber evidence="2">2.7.7.65</ecNumber>
    </recommendedName>
</protein>
<dbReference type="PROSITE" id="PS50885">
    <property type="entry name" value="HAMP"/>
    <property type="match status" value="1"/>
</dbReference>
<dbReference type="InterPro" id="IPR000160">
    <property type="entry name" value="GGDEF_dom"/>
</dbReference>
<evidence type="ECO:0000256" key="8">
    <source>
        <dbReference type="SAM" id="Phobius"/>
    </source>
</evidence>
<gene>
    <name evidence="11" type="ORF">NTG6680_2208</name>
</gene>
<evidence type="ECO:0000256" key="6">
    <source>
        <dbReference type="ARBA" id="ARBA00023136"/>
    </source>
</evidence>
<keyword evidence="12" id="KW-1185">Reference proteome</keyword>
<evidence type="ECO:0000259" key="9">
    <source>
        <dbReference type="PROSITE" id="PS50885"/>
    </source>
</evidence>
<feature type="domain" description="HAMP" evidence="9">
    <location>
        <begin position="312"/>
        <end position="364"/>
    </location>
</feature>
<dbReference type="SMART" id="SM00267">
    <property type="entry name" value="GGDEF"/>
    <property type="match status" value="1"/>
</dbReference>
<dbReference type="SUPFAM" id="SSF158472">
    <property type="entry name" value="HAMP domain-like"/>
    <property type="match status" value="1"/>
</dbReference>
<dbReference type="NCBIfam" id="TIGR00254">
    <property type="entry name" value="GGDEF"/>
    <property type="match status" value="1"/>
</dbReference>
<keyword evidence="6 8" id="KW-0472">Membrane</keyword>
<evidence type="ECO:0000313" key="11">
    <source>
        <dbReference type="EMBL" id="CAG9933457.1"/>
    </source>
</evidence>
<comment type="catalytic activity">
    <reaction evidence="7">
        <text>2 GTP = 3',3'-c-di-GMP + 2 diphosphate</text>
        <dbReference type="Rhea" id="RHEA:24898"/>
        <dbReference type="ChEBI" id="CHEBI:33019"/>
        <dbReference type="ChEBI" id="CHEBI:37565"/>
        <dbReference type="ChEBI" id="CHEBI:58805"/>
        <dbReference type="EC" id="2.7.7.65"/>
    </reaction>
</comment>
<dbReference type="PROSITE" id="PS50887">
    <property type="entry name" value="GGDEF"/>
    <property type="match status" value="1"/>
</dbReference>
<dbReference type="Proteomes" id="UP000839052">
    <property type="component" value="Chromosome"/>
</dbReference>
<evidence type="ECO:0000259" key="10">
    <source>
        <dbReference type="PROSITE" id="PS50887"/>
    </source>
</evidence>
<dbReference type="PANTHER" id="PTHR45138:SF9">
    <property type="entry name" value="DIGUANYLATE CYCLASE DGCM-RELATED"/>
    <property type="match status" value="1"/>
</dbReference>
<dbReference type="SMART" id="SM00304">
    <property type="entry name" value="HAMP"/>
    <property type="match status" value="1"/>
</dbReference>
<comment type="subcellular location">
    <subcellularLocation>
        <location evidence="1">Cell membrane</location>
        <topology evidence="1">Multi-pass membrane protein</topology>
    </subcellularLocation>
</comment>
<evidence type="ECO:0000256" key="3">
    <source>
        <dbReference type="ARBA" id="ARBA00022475"/>
    </source>
</evidence>
<dbReference type="EMBL" id="OU912926">
    <property type="protein sequence ID" value="CAG9933457.1"/>
    <property type="molecule type" value="Genomic_DNA"/>
</dbReference>
<organism evidence="11 12">
    <name type="scientific">Candidatus Nitrotoga arctica</name>
    <dbReference type="NCBI Taxonomy" id="453162"/>
    <lineage>
        <taxon>Bacteria</taxon>
        <taxon>Pseudomonadati</taxon>
        <taxon>Pseudomonadota</taxon>
        <taxon>Betaproteobacteria</taxon>
        <taxon>Nitrosomonadales</taxon>
        <taxon>Gallionellaceae</taxon>
        <taxon>Candidatus Nitrotoga</taxon>
    </lineage>
</organism>
<keyword evidence="3" id="KW-1003">Cell membrane</keyword>
<dbReference type="CDD" id="cd01949">
    <property type="entry name" value="GGDEF"/>
    <property type="match status" value="1"/>
</dbReference>
<dbReference type="InterPro" id="IPR003660">
    <property type="entry name" value="HAMP_dom"/>
</dbReference>
<name>A0ABN8AP36_9PROT</name>
<dbReference type="PANTHER" id="PTHR45138">
    <property type="entry name" value="REGULATORY COMPONENTS OF SENSORY TRANSDUCTION SYSTEM"/>
    <property type="match status" value="1"/>
</dbReference>